<dbReference type="EMBL" id="AM905248">
    <property type="protein sequence ID" value="CAP18760.1"/>
    <property type="molecule type" value="Genomic_DNA"/>
</dbReference>
<evidence type="ECO:0000313" key="4">
    <source>
        <dbReference type="Proteomes" id="UP000253846"/>
    </source>
</evidence>
<reference evidence="3 4" key="2">
    <citation type="submission" date="2018-06" db="EMBL/GenBank/DDBJ databases">
        <authorList>
            <consortium name="Pathogen Informatics"/>
            <person name="Doyle S."/>
        </authorList>
    </citation>
    <scope>NUCLEOTIDE SEQUENCE [LARGE SCALE GENOMIC DNA]</scope>
    <source>
        <strain evidence="3 4">NCTC12860</strain>
    </source>
</reference>
<dbReference type="EMBL" id="UFTD01000001">
    <property type="protein sequence ID" value="SSZ39612.1"/>
    <property type="molecule type" value="Genomic_DNA"/>
</dbReference>
<dbReference type="Pfam" id="PF07996">
    <property type="entry name" value="T4SS"/>
    <property type="match status" value="1"/>
</dbReference>
<evidence type="ECO:0000256" key="1">
    <source>
        <dbReference type="SAM" id="Coils"/>
    </source>
</evidence>
<evidence type="ECO:0000313" key="3">
    <source>
        <dbReference type="EMBL" id="SSZ39612.1"/>
    </source>
</evidence>
<keyword evidence="1" id="KW-0175">Coiled coil</keyword>
<protein>
    <submittedName>
        <fullName evidence="3">P-type DNA transfer protein VirB5</fullName>
    </submittedName>
    <submittedName>
        <fullName evidence="2">TrwJ2 protein</fullName>
    </submittedName>
</protein>
<dbReference type="SUPFAM" id="SSF101082">
    <property type="entry name" value="Typo IV secretion system protein TraC"/>
    <property type="match status" value="1"/>
</dbReference>
<dbReference type="InterPro" id="IPR023220">
    <property type="entry name" value="T4SS_VirB5-domain"/>
</dbReference>
<dbReference type="OMA" id="RMPEIRY"/>
<dbReference type="Proteomes" id="UP000253846">
    <property type="component" value="Unassembled WGS sequence"/>
</dbReference>
<dbReference type="AlphaFoldDB" id="B0RKD4"/>
<dbReference type="RefSeq" id="WP_015857024.1">
    <property type="nucleotide sequence ID" value="NZ_CACVBJ010000077.1"/>
</dbReference>
<feature type="coiled-coil region" evidence="1">
    <location>
        <begin position="42"/>
        <end position="69"/>
    </location>
</feature>
<sequence length="247" mass="29227">MRKILTITGMITLFGMINLTLTSNFSWGSTTQDSTVQIPFSKANYLEIIKLLKQQIEETKKQIENAKKIHQSIIGPKIPPYTLGDTFSFFIPVSPFDYPDTKTNYQAIYVGHYRNLFRKLVLEEKRDSFQKLPYYKIREIINTRLKYSGIIEKAVSLQTFKDIENRFKQVKDFLDKINNTKDLKELFDLQTRIKTMSSMIQNEYTKLQMVRNLSDDEETLIEIQKRKLYSKIVASYNKRMPEIRYNQ</sequence>
<evidence type="ECO:0000313" key="2">
    <source>
        <dbReference type="EMBL" id="CAP18760.1"/>
    </source>
</evidence>
<accession>B0RKD4</accession>
<name>B0RKD4_BARGR</name>
<organism evidence="2">
    <name type="scientific">Bartonella grahamii</name>
    <dbReference type="NCBI Taxonomy" id="33045"/>
    <lineage>
        <taxon>Bacteria</taxon>
        <taxon>Pseudomonadati</taxon>
        <taxon>Pseudomonadota</taxon>
        <taxon>Alphaproteobacteria</taxon>
        <taxon>Hyphomicrobiales</taxon>
        <taxon>Bartonellaceae</taxon>
        <taxon>Bartonella</taxon>
    </lineage>
</organism>
<proteinExistence type="predicted"/>
<dbReference type="CDD" id="cd14262">
    <property type="entry name" value="VirB5_like"/>
    <property type="match status" value="1"/>
</dbReference>
<dbReference type="InterPro" id="IPR014158">
    <property type="entry name" value="T4SS_VirB5"/>
</dbReference>
<gene>
    <name evidence="2" type="primary">trwJ2</name>
    <name evidence="3" type="ORF">NCTC12860_00827</name>
</gene>
<reference evidence="2" key="1">
    <citation type="journal article" date="2008" name="Mol. Biol. Evol.">
        <title>Diversifying selection and concerted evolution of a type IV secretion system in Bartonella.</title>
        <authorList>
            <person name="Nystedt B."/>
            <person name="Frank A.C."/>
            <person name="Thollesson M."/>
            <person name="Andersson S.G."/>
        </authorList>
    </citation>
    <scope>NUCLEOTIDE SEQUENCE</scope>
    <source>
        <strain evidence="2">As4aup</strain>
    </source>
</reference>
<dbReference type="Gene3D" id="1.20.58.430">
    <property type="entry name" value="Type IV secretion system, VirB5-domain"/>
    <property type="match status" value="1"/>
</dbReference>